<dbReference type="PANTHER" id="PTHR22946:SF8">
    <property type="entry name" value="ACETYL XYLAN ESTERASE DOMAIN-CONTAINING PROTEIN"/>
    <property type="match status" value="1"/>
</dbReference>
<organism evidence="2 3">
    <name type="scientific">Gimesia maris</name>
    <dbReference type="NCBI Taxonomy" id="122"/>
    <lineage>
        <taxon>Bacteria</taxon>
        <taxon>Pseudomonadati</taxon>
        <taxon>Planctomycetota</taxon>
        <taxon>Planctomycetia</taxon>
        <taxon>Planctomycetales</taxon>
        <taxon>Planctomycetaceae</taxon>
        <taxon>Gimesia</taxon>
    </lineage>
</organism>
<comment type="caution">
    <text evidence="2">The sequence shown here is derived from an EMBL/GenBank/DDBJ whole genome shotgun (WGS) entry which is preliminary data.</text>
</comment>
<dbReference type="InterPro" id="IPR050261">
    <property type="entry name" value="FrsA_esterase"/>
</dbReference>
<reference evidence="2 3" key="1">
    <citation type="journal article" date="2018" name="Nat. Biotechnol.">
        <title>A standardized bacterial taxonomy based on genome phylogeny substantially revises the tree of life.</title>
        <authorList>
            <person name="Parks D.H."/>
            <person name="Chuvochina M."/>
            <person name="Waite D.W."/>
            <person name="Rinke C."/>
            <person name="Skarshewski A."/>
            <person name="Chaumeil P.A."/>
            <person name="Hugenholtz P."/>
        </authorList>
    </citation>
    <scope>NUCLEOTIDE SEQUENCE [LARGE SCALE GENOMIC DNA]</scope>
    <source>
        <strain evidence="2">UBA9375</strain>
    </source>
</reference>
<dbReference type="AlphaFoldDB" id="A0A3D3R675"/>
<gene>
    <name evidence="2" type="ORF">DIT97_11705</name>
</gene>
<dbReference type="Pfam" id="PF05448">
    <property type="entry name" value="AXE1"/>
    <property type="match status" value="1"/>
</dbReference>
<dbReference type="Proteomes" id="UP000263642">
    <property type="component" value="Unassembled WGS sequence"/>
</dbReference>
<dbReference type="SUPFAM" id="SSF53474">
    <property type="entry name" value="alpha/beta-Hydrolases"/>
    <property type="match status" value="2"/>
</dbReference>
<dbReference type="InterPro" id="IPR029058">
    <property type="entry name" value="AB_hydrolase_fold"/>
</dbReference>
<feature type="domain" description="Acetyl xylan esterase" evidence="1">
    <location>
        <begin position="110"/>
        <end position="263"/>
    </location>
</feature>
<evidence type="ECO:0000259" key="1">
    <source>
        <dbReference type="Pfam" id="PF05448"/>
    </source>
</evidence>
<protein>
    <recommendedName>
        <fullName evidence="1">Acetyl xylan esterase domain-containing protein</fullName>
    </recommendedName>
</protein>
<dbReference type="EMBL" id="DQAY01000068">
    <property type="protein sequence ID" value="HCO23678.1"/>
    <property type="molecule type" value="Genomic_DNA"/>
</dbReference>
<dbReference type="Gene3D" id="3.40.50.1820">
    <property type="entry name" value="alpha/beta hydrolase"/>
    <property type="match status" value="2"/>
</dbReference>
<dbReference type="InterPro" id="IPR008391">
    <property type="entry name" value="AXE1_dom"/>
</dbReference>
<accession>A0A3D3R675</accession>
<evidence type="ECO:0000313" key="3">
    <source>
        <dbReference type="Proteomes" id="UP000263642"/>
    </source>
</evidence>
<sequence length="639" mass="71866">MREFFLFCILLFSGATNLQAQTEYRVLPRDFNSDKTQQMMRSYLRQQVHAAMDKRRSELEAALKSDKGIFDYQQKRRTALVDSLGTLPERTPLHAQTLGTIQQPGFTIEKILYESQPGFHVTANLYRPAGAGPFPAILHPVGHSENGKAYESYQRANRLLVQHGFIVLCFDPIGQGERKQILDATGTPHHRGSHEHQELGVAPILLGRSLGTYMLWDGVRGIDYLCSRPDVDQSRIGCTGNSGGGNLTSYLMAFDDRIVAAAPGCFMTIHRFKNESPGPGDAEQNLYGQIGSGFDHPDYILTRAPRPTLILAATKDFVPIEGTWDAYRQAKRVYTQLGYPERVNLIEANDKHGFSQRLREGAVRFFACWLQGRQLEVFETEDTPVLTDQELQVTPQGQVLSLKDEHSLFDLFTNYEQQLVENRPPLTRKLIRQVTGIRNLKDLREPGIKLLDSKESSISPQRLVITPEPGISLPALYWPDGKATPVLIAPSSGMNSSVKTAQQLNAQGHPVLVVEVRDTGETKTRTWRFPGADYYIAHMLGRCWLAMQAEDLLISARWLQSQHKDKSVELQTEGELGPAALHAATLEPALISELKLKETLNSWHELMTSRNAFHHLHMVVQNGLSYYDLTDLDTLRSKK</sequence>
<evidence type="ECO:0000313" key="2">
    <source>
        <dbReference type="EMBL" id="HCO23678.1"/>
    </source>
</evidence>
<name>A0A3D3R675_9PLAN</name>
<proteinExistence type="predicted"/>
<dbReference type="PANTHER" id="PTHR22946">
    <property type="entry name" value="DIENELACTONE HYDROLASE DOMAIN-CONTAINING PROTEIN-RELATED"/>
    <property type="match status" value="1"/>
</dbReference>